<feature type="signal peptide" evidence="2">
    <location>
        <begin position="1"/>
        <end position="27"/>
    </location>
</feature>
<dbReference type="Proteomes" id="UP000823388">
    <property type="component" value="Chromosome 3N"/>
</dbReference>
<evidence type="ECO:0000256" key="2">
    <source>
        <dbReference type="SAM" id="SignalP"/>
    </source>
</evidence>
<evidence type="ECO:0000313" key="4">
    <source>
        <dbReference type="Proteomes" id="UP000823388"/>
    </source>
</evidence>
<keyword evidence="2" id="KW-0732">Signal</keyword>
<accession>A0A8T0U0Z6</accession>
<keyword evidence="4" id="KW-1185">Reference proteome</keyword>
<feature type="region of interest" description="Disordered" evidence="1">
    <location>
        <begin position="54"/>
        <end position="97"/>
    </location>
</feature>
<evidence type="ECO:0000313" key="3">
    <source>
        <dbReference type="EMBL" id="KAG2614544.1"/>
    </source>
</evidence>
<feature type="compositionally biased region" description="Basic and acidic residues" evidence="1">
    <location>
        <begin position="56"/>
        <end position="66"/>
    </location>
</feature>
<protein>
    <submittedName>
        <fullName evidence="3">Uncharacterized protein</fullName>
    </submittedName>
</protein>
<reference evidence="3" key="1">
    <citation type="submission" date="2020-05" db="EMBL/GenBank/DDBJ databases">
        <title>WGS assembly of Panicum virgatum.</title>
        <authorList>
            <person name="Lovell J.T."/>
            <person name="Jenkins J."/>
            <person name="Shu S."/>
            <person name="Juenger T.E."/>
            <person name="Schmutz J."/>
        </authorList>
    </citation>
    <scope>NUCLEOTIDE SEQUENCE</scope>
    <source>
        <strain evidence="3">AP13</strain>
    </source>
</reference>
<name>A0A8T0U0Z6_PANVG</name>
<gene>
    <name evidence="3" type="ORF">PVAP13_3NG169966</name>
</gene>
<organism evidence="3 4">
    <name type="scientific">Panicum virgatum</name>
    <name type="common">Blackwell switchgrass</name>
    <dbReference type="NCBI Taxonomy" id="38727"/>
    <lineage>
        <taxon>Eukaryota</taxon>
        <taxon>Viridiplantae</taxon>
        <taxon>Streptophyta</taxon>
        <taxon>Embryophyta</taxon>
        <taxon>Tracheophyta</taxon>
        <taxon>Spermatophyta</taxon>
        <taxon>Magnoliopsida</taxon>
        <taxon>Liliopsida</taxon>
        <taxon>Poales</taxon>
        <taxon>Poaceae</taxon>
        <taxon>PACMAD clade</taxon>
        <taxon>Panicoideae</taxon>
        <taxon>Panicodae</taxon>
        <taxon>Paniceae</taxon>
        <taxon>Panicinae</taxon>
        <taxon>Panicum</taxon>
        <taxon>Panicum sect. Hiantes</taxon>
    </lineage>
</organism>
<evidence type="ECO:0000256" key="1">
    <source>
        <dbReference type="SAM" id="MobiDB-lite"/>
    </source>
</evidence>
<sequence length="97" mass="10704">MGSRLYFQLLGLLVLLLTVFTPRPSTCTRPLNNNNNNNNNNNIILLPAASAVSMMPKERSSSEDQRQLPGAGSGYEWLLNRKPRGKPPPSAPSKRTN</sequence>
<dbReference type="EMBL" id="CM029042">
    <property type="protein sequence ID" value="KAG2614544.1"/>
    <property type="molecule type" value="Genomic_DNA"/>
</dbReference>
<dbReference type="AlphaFoldDB" id="A0A8T0U0Z6"/>
<feature type="chain" id="PRO_5035744793" evidence="2">
    <location>
        <begin position="28"/>
        <end position="97"/>
    </location>
</feature>
<comment type="caution">
    <text evidence="3">The sequence shown here is derived from an EMBL/GenBank/DDBJ whole genome shotgun (WGS) entry which is preliminary data.</text>
</comment>
<proteinExistence type="predicted"/>